<accession>A0A1Y1I3H7</accession>
<evidence type="ECO:0000313" key="5">
    <source>
        <dbReference type="Proteomes" id="UP000054558"/>
    </source>
</evidence>
<dbReference type="InterPro" id="IPR036514">
    <property type="entry name" value="SGNH_hydro_sf"/>
</dbReference>
<dbReference type="AlphaFoldDB" id="A0A1Y1I3H7"/>
<keyword evidence="3" id="KW-0732">Signal</keyword>
<gene>
    <name evidence="4" type="ORF">KFL_002180170</name>
</gene>
<evidence type="ECO:0000256" key="1">
    <source>
        <dbReference type="ARBA" id="ARBA00008668"/>
    </source>
</evidence>
<keyword evidence="2" id="KW-0378">Hydrolase</keyword>
<dbReference type="PANTHER" id="PTHR45648">
    <property type="entry name" value="GDSL LIPASE/ACYLHYDROLASE FAMILY PROTEIN (AFU_ORTHOLOGUE AFUA_4G14700)"/>
    <property type="match status" value="1"/>
</dbReference>
<reference evidence="4 5" key="1">
    <citation type="journal article" date="2014" name="Nat. Commun.">
        <title>Klebsormidium flaccidum genome reveals primary factors for plant terrestrial adaptation.</title>
        <authorList>
            <person name="Hori K."/>
            <person name="Maruyama F."/>
            <person name="Fujisawa T."/>
            <person name="Togashi T."/>
            <person name="Yamamoto N."/>
            <person name="Seo M."/>
            <person name="Sato S."/>
            <person name="Yamada T."/>
            <person name="Mori H."/>
            <person name="Tajima N."/>
            <person name="Moriyama T."/>
            <person name="Ikeuchi M."/>
            <person name="Watanabe M."/>
            <person name="Wada H."/>
            <person name="Kobayashi K."/>
            <person name="Saito M."/>
            <person name="Masuda T."/>
            <person name="Sasaki-Sekimoto Y."/>
            <person name="Mashiguchi K."/>
            <person name="Awai K."/>
            <person name="Shimojima M."/>
            <person name="Masuda S."/>
            <person name="Iwai M."/>
            <person name="Nobusawa T."/>
            <person name="Narise T."/>
            <person name="Kondo S."/>
            <person name="Saito H."/>
            <person name="Sato R."/>
            <person name="Murakawa M."/>
            <person name="Ihara Y."/>
            <person name="Oshima-Yamada Y."/>
            <person name="Ohtaka K."/>
            <person name="Satoh M."/>
            <person name="Sonobe K."/>
            <person name="Ishii M."/>
            <person name="Ohtani R."/>
            <person name="Kanamori-Sato M."/>
            <person name="Honoki R."/>
            <person name="Miyazaki D."/>
            <person name="Mochizuki H."/>
            <person name="Umetsu J."/>
            <person name="Higashi K."/>
            <person name="Shibata D."/>
            <person name="Kamiya Y."/>
            <person name="Sato N."/>
            <person name="Nakamura Y."/>
            <person name="Tabata S."/>
            <person name="Ida S."/>
            <person name="Kurokawa K."/>
            <person name="Ohta H."/>
        </authorList>
    </citation>
    <scope>NUCLEOTIDE SEQUENCE [LARGE SCALE GENOMIC DNA]</scope>
    <source>
        <strain evidence="4 5">NIES-2285</strain>
    </source>
</reference>
<dbReference type="InterPro" id="IPR001087">
    <property type="entry name" value="GDSL"/>
</dbReference>
<evidence type="ECO:0000256" key="2">
    <source>
        <dbReference type="ARBA" id="ARBA00022801"/>
    </source>
</evidence>
<dbReference type="Pfam" id="PF00657">
    <property type="entry name" value="Lipase_GDSL"/>
    <property type="match status" value="1"/>
</dbReference>
<dbReference type="Gene3D" id="3.40.50.1110">
    <property type="entry name" value="SGNH hydrolase"/>
    <property type="match status" value="1"/>
</dbReference>
<sequence>MAPRSALLCLLLLATATTTLSRPDITLTSHIISQRRLLQNGTTSSAPGPAAAPAPVNFGNGTAAVPVSPASSFVYNPSGTYPYVPALFVFGDSLVDTGNNVLLGLPSYVGLGYPYGVGPRGRLNVTGRFSNGPLIVDYLAEFMGLPFTTPILLPGGNFYSGANFASGGSGALNSTGTPGRVLPLSNQTQLFTQLVRDSIAYWQNASNANVITPLYPRPETFGAALYTYTTGSNDLRGFTGNVSDFPAYAQSILTSIGTSITTTYAYGARNFLVFNVPLVGCVPAVRNLSATGECSAAVVAAAQGLSAGLDTLVGALRAQLPNSTFVVFDALNATTAAIAYPAAFGLTNANSSCCGAGGPANTAITCGAPGSTVCPNPEQYLFWDTLHATTSFYQLLAREAFGGNTFIRPRNLLDTFVRPNLLGCDA</sequence>
<dbReference type="Proteomes" id="UP000054558">
    <property type="component" value="Unassembled WGS sequence"/>
</dbReference>
<dbReference type="STRING" id="105231.A0A1Y1I3H7"/>
<dbReference type="PANTHER" id="PTHR45648:SF22">
    <property type="entry name" value="GDSL LIPASE_ACYLHYDROLASE FAMILY PROTEIN (AFU_ORTHOLOGUE AFUA_4G14700)"/>
    <property type="match status" value="1"/>
</dbReference>
<dbReference type="InterPro" id="IPR008265">
    <property type="entry name" value="Lipase_GDSL_AS"/>
</dbReference>
<evidence type="ECO:0008006" key="6">
    <source>
        <dbReference type="Google" id="ProtNLM"/>
    </source>
</evidence>
<dbReference type="GO" id="GO:0016298">
    <property type="term" value="F:lipase activity"/>
    <property type="evidence" value="ECO:0007669"/>
    <property type="project" value="InterPro"/>
</dbReference>
<evidence type="ECO:0000256" key="3">
    <source>
        <dbReference type="SAM" id="SignalP"/>
    </source>
</evidence>
<feature type="chain" id="PRO_5013254136" description="GDSL esterase/lipase" evidence="3">
    <location>
        <begin position="22"/>
        <end position="426"/>
    </location>
</feature>
<dbReference type="EMBL" id="DF237167">
    <property type="protein sequence ID" value="GAQ85043.1"/>
    <property type="molecule type" value="Genomic_DNA"/>
</dbReference>
<keyword evidence="5" id="KW-1185">Reference proteome</keyword>
<dbReference type="GO" id="GO:0006629">
    <property type="term" value="P:lipid metabolic process"/>
    <property type="evidence" value="ECO:0007669"/>
    <property type="project" value="InterPro"/>
</dbReference>
<organism evidence="4 5">
    <name type="scientific">Klebsormidium nitens</name>
    <name type="common">Green alga</name>
    <name type="synonym">Ulothrix nitens</name>
    <dbReference type="NCBI Taxonomy" id="105231"/>
    <lineage>
        <taxon>Eukaryota</taxon>
        <taxon>Viridiplantae</taxon>
        <taxon>Streptophyta</taxon>
        <taxon>Klebsormidiophyceae</taxon>
        <taxon>Klebsormidiales</taxon>
        <taxon>Klebsormidiaceae</taxon>
        <taxon>Klebsormidium</taxon>
    </lineage>
</organism>
<name>A0A1Y1I3H7_KLENI</name>
<comment type="similarity">
    <text evidence="1">Belongs to the 'GDSL' lipolytic enzyme family.</text>
</comment>
<dbReference type="PROSITE" id="PS01098">
    <property type="entry name" value="LIPASE_GDSL_SER"/>
    <property type="match status" value="1"/>
</dbReference>
<dbReference type="InterPro" id="IPR051058">
    <property type="entry name" value="GDSL_Est/Lipase"/>
</dbReference>
<proteinExistence type="inferred from homology"/>
<protein>
    <recommendedName>
        <fullName evidence="6">GDSL esterase/lipase</fullName>
    </recommendedName>
</protein>
<dbReference type="OrthoDB" id="1600564at2759"/>
<feature type="signal peptide" evidence="3">
    <location>
        <begin position="1"/>
        <end position="21"/>
    </location>
</feature>
<evidence type="ECO:0000313" key="4">
    <source>
        <dbReference type="EMBL" id="GAQ85043.1"/>
    </source>
</evidence>